<dbReference type="Proteomes" id="UP001501598">
    <property type="component" value="Unassembled WGS sequence"/>
</dbReference>
<evidence type="ECO:0000313" key="5">
    <source>
        <dbReference type="Proteomes" id="UP001501598"/>
    </source>
</evidence>
<keyword evidence="5" id="KW-1185">Reference proteome</keyword>
<evidence type="ECO:0000256" key="1">
    <source>
        <dbReference type="ARBA" id="ARBA00010211"/>
    </source>
</evidence>
<dbReference type="Gene3D" id="3.90.850.10">
    <property type="entry name" value="Fumarylacetoacetase-like, C-terminal domain"/>
    <property type="match status" value="1"/>
</dbReference>
<gene>
    <name evidence="4" type="ORF">GCM10023175_60640</name>
</gene>
<keyword evidence="4" id="KW-0378">Hydrolase</keyword>
<feature type="domain" description="Fumarylacetoacetase-like C-terminal" evidence="3">
    <location>
        <begin position="73"/>
        <end position="279"/>
    </location>
</feature>
<dbReference type="PANTHER" id="PTHR42796:SF4">
    <property type="entry name" value="FUMARYLACETOACETATE HYDROLASE DOMAIN-CONTAINING PROTEIN 2A"/>
    <property type="match status" value="1"/>
</dbReference>
<dbReference type="InterPro" id="IPR051121">
    <property type="entry name" value="FAH"/>
</dbReference>
<dbReference type="InterPro" id="IPR011234">
    <property type="entry name" value="Fumarylacetoacetase-like_C"/>
</dbReference>
<organism evidence="4 5">
    <name type="scientific">Pseudonocardia xishanensis</name>
    <dbReference type="NCBI Taxonomy" id="630995"/>
    <lineage>
        <taxon>Bacteria</taxon>
        <taxon>Bacillati</taxon>
        <taxon>Actinomycetota</taxon>
        <taxon>Actinomycetes</taxon>
        <taxon>Pseudonocardiales</taxon>
        <taxon>Pseudonocardiaceae</taxon>
        <taxon>Pseudonocardia</taxon>
    </lineage>
</organism>
<evidence type="ECO:0000256" key="2">
    <source>
        <dbReference type="ARBA" id="ARBA00022723"/>
    </source>
</evidence>
<dbReference type="PANTHER" id="PTHR42796">
    <property type="entry name" value="FUMARYLACETOACETATE HYDROLASE DOMAIN-CONTAINING PROTEIN 2A-RELATED"/>
    <property type="match status" value="1"/>
</dbReference>
<name>A0ABP8S0S2_9PSEU</name>
<reference evidence="5" key="1">
    <citation type="journal article" date="2019" name="Int. J. Syst. Evol. Microbiol.">
        <title>The Global Catalogue of Microorganisms (GCM) 10K type strain sequencing project: providing services to taxonomists for standard genome sequencing and annotation.</title>
        <authorList>
            <consortium name="The Broad Institute Genomics Platform"/>
            <consortium name="The Broad Institute Genome Sequencing Center for Infectious Disease"/>
            <person name="Wu L."/>
            <person name="Ma J."/>
        </authorList>
    </citation>
    <scope>NUCLEOTIDE SEQUENCE [LARGE SCALE GENOMIC DNA]</scope>
    <source>
        <strain evidence="5">JCM 17906</strain>
    </source>
</reference>
<keyword evidence="2" id="KW-0479">Metal-binding</keyword>
<dbReference type="Pfam" id="PF01557">
    <property type="entry name" value="FAA_hydrolase"/>
    <property type="match status" value="1"/>
</dbReference>
<comment type="similarity">
    <text evidence="1">Belongs to the FAH family.</text>
</comment>
<dbReference type="RefSeq" id="WP_345426135.1">
    <property type="nucleotide sequence ID" value="NZ_BAABGT010000099.1"/>
</dbReference>
<dbReference type="EMBL" id="BAABGT010000099">
    <property type="protein sequence ID" value="GAA4557046.1"/>
    <property type="molecule type" value="Genomic_DNA"/>
</dbReference>
<protein>
    <submittedName>
        <fullName evidence="4">Fumarylacetoacetate hydrolase family protein</fullName>
    </submittedName>
</protein>
<proteinExistence type="inferred from homology"/>
<dbReference type="SUPFAM" id="SSF56529">
    <property type="entry name" value="FAH"/>
    <property type="match status" value="1"/>
</dbReference>
<comment type="caution">
    <text evidence="4">The sequence shown here is derived from an EMBL/GenBank/DDBJ whole genome shotgun (WGS) entry which is preliminary data.</text>
</comment>
<evidence type="ECO:0000259" key="3">
    <source>
        <dbReference type="Pfam" id="PF01557"/>
    </source>
</evidence>
<accession>A0ABP8S0S2</accession>
<dbReference type="GO" id="GO:0016787">
    <property type="term" value="F:hydrolase activity"/>
    <property type="evidence" value="ECO:0007669"/>
    <property type="project" value="UniProtKB-KW"/>
</dbReference>
<evidence type="ECO:0000313" key="4">
    <source>
        <dbReference type="EMBL" id="GAA4557046.1"/>
    </source>
</evidence>
<sequence length="284" mass="30318">MRFISYSAGTVPGVAISQDGRYRGLPVPSLGGDLQSFLGRPGELAGLTDRLSTAPEISLDAVTLLPPVTRPGKILCIGLNYRAHSAESGFEVPTYPTVFARFANGTVAHGAPLVRPKVSDLFDYECELAVVIGARGRHIDIDRALDHVAGYAAFNDGSVRDFQMKSPQWTMGKAFDDTGAFGPELVTPEELPPGCRGLRIRTILNGEVLQEADTADMIFDVATLVSTLSEAMTLEPGDVIVTGTPDGVGALRDPQVWLKPGDEVTIDIEQVGTLTNPVVQEGDR</sequence>
<dbReference type="InterPro" id="IPR036663">
    <property type="entry name" value="Fumarylacetoacetase_C_sf"/>
</dbReference>